<feature type="transmembrane region" description="Helical" evidence="8">
    <location>
        <begin position="9"/>
        <end position="28"/>
    </location>
</feature>
<keyword evidence="5 8" id="KW-0812">Transmembrane</keyword>
<keyword evidence="2" id="KW-1003">Cell membrane</keyword>
<evidence type="ECO:0000256" key="1">
    <source>
        <dbReference type="ARBA" id="ARBA00004651"/>
    </source>
</evidence>
<feature type="transmembrane region" description="Helical" evidence="8">
    <location>
        <begin position="294"/>
        <end position="311"/>
    </location>
</feature>
<dbReference type="GO" id="GO:0016763">
    <property type="term" value="F:pentosyltransferase activity"/>
    <property type="evidence" value="ECO:0007669"/>
    <property type="project" value="TreeGrafter"/>
</dbReference>
<evidence type="ECO:0000313" key="9">
    <source>
        <dbReference type="EMBL" id="KRN50198.1"/>
    </source>
</evidence>
<evidence type="ECO:0000256" key="8">
    <source>
        <dbReference type="SAM" id="Phobius"/>
    </source>
</evidence>
<dbReference type="InterPro" id="IPR050297">
    <property type="entry name" value="LipidA_mod_glycosyltrf_83"/>
</dbReference>
<dbReference type="PATRIC" id="fig|1410657.5.peg.348"/>
<feature type="transmembrane region" description="Helical" evidence="8">
    <location>
        <begin position="178"/>
        <end position="210"/>
    </location>
</feature>
<feature type="transmembrane region" description="Helical" evidence="8">
    <location>
        <begin position="149"/>
        <end position="166"/>
    </location>
</feature>
<evidence type="ECO:0000313" key="10">
    <source>
        <dbReference type="Proteomes" id="UP000051841"/>
    </source>
</evidence>
<feature type="transmembrane region" description="Helical" evidence="8">
    <location>
        <begin position="346"/>
        <end position="365"/>
    </location>
</feature>
<feature type="transmembrane region" description="Helical" evidence="8">
    <location>
        <begin position="222"/>
        <end position="242"/>
    </location>
</feature>
<dbReference type="EMBL" id="JQBL01000012">
    <property type="protein sequence ID" value="KRN50198.1"/>
    <property type="molecule type" value="Genomic_DNA"/>
</dbReference>
<evidence type="ECO:0000256" key="5">
    <source>
        <dbReference type="ARBA" id="ARBA00022692"/>
    </source>
</evidence>
<dbReference type="RefSeq" id="WP_031589181.1">
    <property type="nucleotide sequence ID" value="NZ_JNKN01000013.1"/>
</dbReference>
<comment type="subcellular location">
    <subcellularLocation>
        <location evidence="1">Cell membrane</location>
        <topology evidence="1">Multi-pass membrane protein</topology>
    </subcellularLocation>
</comment>
<keyword evidence="3" id="KW-0328">Glycosyltransferase</keyword>
<evidence type="ECO:0008006" key="11">
    <source>
        <dbReference type="Google" id="ProtNLM"/>
    </source>
</evidence>
<proteinExistence type="predicted"/>
<evidence type="ECO:0000256" key="6">
    <source>
        <dbReference type="ARBA" id="ARBA00022989"/>
    </source>
</evidence>
<keyword evidence="10" id="KW-1185">Reference proteome</keyword>
<feature type="transmembrane region" description="Helical" evidence="8">
    <location>
        <begin position="126"/>
        <end position="143"/>
    </location>
</feature>
<protein>
    <recommendedName>
        <fullName evidence="11">Glycosyltransferase RgtA/B/C/D-like domain-containing protein</fullName>
    </recommendedName>
</protein>
<dbReference type="InterPro" id="IPR018674">
    <property type="entry name" value="DUF2142_membrane"/>
</dbReference>
<accession>A0A0R2HF08</accession>
<feature type="transmembrane region" description="Helical" evidence="8">
    <location>
        <begin position="402"/>
        <end position="421"/>
    </location>
</feature>
<dbReference type="PANTHER" id="PTHR33908:SF11">
    <property type="entry name" value="MEMBRANE PROTEIN"/>
    <property type="match status" value="1"/>
</dbReference>
<keyword evidence="6 8" id="KW-1133">Transmembrane helix</keyword>
<dbReference type="GO" id="GO:0005886">
    <property type="term" value="C:plasma membrane"/>
    <property type="evidence" value="ECO:0007669"/>
    <property type="project" value="UniProtKB-SubCell"/>
</dbReference>
<evidence type="ECO:0000256" key="2">
    <source>
        <dbReference type="ARBA" id="ARBA00022475"/>
    </source>
</evidence>
<dbReference type="PANTHER" id="PTHR33908">
    <property type="entry name" value="MANNOSYLTRANSFERASE YKCB-RELATED"/>
    <property type="match status" value="1"/>
</dbReference>
<dbReference type="AlphaFoldDB" id="A0A0R2HF08"/>
<keyword evidence="7 8" id="KW-0472">Membrane</keyword>
<evidence type="ECO:0000256" key="7">
    <source>
        <dbReference type="ARBA" id="ARBA00023136"/>
    </source>
</evidence>
<keyword evidence="4" id="KW-0808">Transferase</keyword>
<reference evidence="9 10" key="1">
    <citation type="journal article" date="2015" name="Genome Announc.">
        <title>Expanding the biotechnology potential of lactobacilli through comparative genomics of 213 strains and associated genera.</title>
        <authorList>
            <person name="Sun Z."/>
            <person name="Harris H.M."/>
            <person name="McCann A."/>
            <person name="Guo C."/>
            <person name="Argimon S."/>
            <person name="Zhang W."/>
            <person name="Yang X."/>
            <person name="Jeffery I.B."/>
            <person name="Cooney J.C."/>
            <person name="Kagawa T.F."/>
            <person name="Liu W."/>
            <person name="Song Y."/>
            <person name="Salvetti E."/>
            <person name="Wrobel A."/>
            <person name="Rasinkangas P."/>
            <person name="Parkhill J."/>
            <person name="Rea M.C."/>
            <person name="O'Sullivan O."/>
            <person name="Ritari J."/>
            <person name="Douillard F.P."/>
            <person name="Paul Ross R."/>
            <person name="Yang R."/>
            <person name="Briner A.E."/>
            <person name="Felis G.E."/>
            <person name="de Vos W.M."/>
            <person name="Barrangou R."/>
            <person name="Klaenhammer T.R."/>
            <person name="Caufield P.W."/>
            <person name="Cui Y."/>
            <person name="Zhang H."/>
            <person name="O'Toole P.W."/>
        </authorList>
    </citation>
    <scope>NUCLEOTIDE SEQUENCE [LARGE SCALE GENOMIC DNA]</scope>
    <source>
        <strain evidence="9 10">DSM 20405</strain>
    </source>
</reference>
<evidence type="ECO:0000256" key="3">
    <source>
        <dbReference type="ARBA" id="ARBA00022676"/>
    </source>
</evidence>
<evidence type="ECO:0000256" key="4">
    <source>
        <dbReference type="ARBA" id="ARBA00022679"/>
    </source>
</evidence>
<gene>
    <name evidence="9" type="ORF">IV49_GL000327</name>
</gene>
<feature type="transmembrane region" description="Helical" evidence="8">
    <location>
        <begin position="317"/>
        <end position="334"/>
    </location>
</feature>
<dbReference type="GO" id="GO:0009103">
    <property type="term" value="P:lipopolysaccharide biosynthetic process"/>
    <property type="evidence" value="ECO:0007669"/>
    <property type="project" value="UniProtKB-ARBA"/>
</dbReference>
<feature type="transmembrane region" description="Helical" evidence="8">
    <location>
        <begin position="95"/>
        <end position="114"/>
    </location>
</feature>
<comment type="caution">
    <text evidence="9">The sequence shown here is derived from an EMBL/GenBank/DDBJ whole genome shotgun (WGS) entry which is preliminary data.</text>
</comment>
<dbReference type="Pfam" id="PF09913">
    <property type="entry name" value="DUF2142"/>
    <property type="match status" value="1"/>
</dbReference>
<name>A0A0R2HF08_9FIRM</name>
<sequence length="434" mass="51034">MLKEKWKERFFLVFIFIILLLWMFIVPYDQGPDELARMKVPLYLAKHLQLPFGGDPEVRIDKWGFSYAFQPILGYFLPAFFMKIGMIFKVAKENLYLWGRMATVIYSVITVYLTMKIGDRLFSKRGKWFFVILVSFLPMFQFISCYINLDAFAVMCVTWVIYQLIIGKENMWDIKSCILLGLSLGITALSYFNSYGIIICAIIYCVWDVITCKEIENKPQFLLKKASIVAGVSFLVAGWWFIRNGIIYNGDFLGLKTSNMYAKKYAIPMYLPDNRGIINSENPTLSYMLFDRRWIHITLYSFVGTFGYMNVFMEHAVSWLFFMIPILSLILYLVKDKNKKFDMFYFLMFIMCIITTCLNMYYSFFNDFQPQGRYCMPMLIPLMLLITKGFEAHTKKDNGALVKHLSCLVILISLYTLYYVIYGHYINPEFVYGF</sequence>
<dbReference type="Proteomes" id="UP000051841">
    <property type="component" value="Unassembled WGS sequence"/>
</dbReference>
<organism evidence="9 10">
    <name type="scientific">Kandleria vitulina DSM 20405</name>
    <dbReference type="NCBI Taxonomy" id="1410657"/>
    <lineage>
        <taxon>Bacteria</taxon>
        <taxon>Bacillati</taxon>
        <taxon>Bacillota</taxon>
        <taxon>Erysipelotrichia</taxon>
        <taxon>Erysipelotrichales</taxon>
        <taxon>Coprobacillaceae</taxon>
        <taxon>Kandleria</taxon>
    </lineage>
</organism>